<keyword evidence="3" id="KW-1185">Reference proteome</keyword>
<reference evidence="4" key="2">
    <citation type="submission" date="2020-04" db="EMBL/GenBank/DDBJ databases">
        <authorList>
            <consortium name="NCBI Genome Project"/>
        </authorList>
    </citation>
    <scope>NUCLEOTIDE SEQUENCE</scope>
    <source>
        <strain evidence="4">CBS 342.82</strain>
    </source>
</reference>
<accession>A0A6J3LYC6</accession>
<reference evidence="4" key="1">
    <citation type="submission" date="2020-01" db="EMBL/GenBank/DDBJ databases">
        <authorList>
            <consortium name="DOE Joint Genome Institute"/>
            <person name="Haridas S."/>
            <person name="Albert R."/>
            <person name="Binder M."/>
            <person name="Bloem J."/>
            <person name="Labutti K."/>
            <person name="Salamov A."/>
            <person name="Andreopoulos B."/>
            <person name="Baker S.E."/>
            <person name="Barry K."/>
            <person name="Bills G."/>
            <person name="Bluhm B.H."/>
            <person name="Cannon C."/>
            <person name="Castanera R."/>
            <person name="Culley D.E."/>
            <person name="Daum C."/>
            <person name="Ezra D."/>
            <person name="Gonzalez J.B."/>
            <person name="Henrissat B."/>
            <person name="Kuo A."/>
            <person name="Liang C."/>
            <person name="Lipzen A."/>
            <person name="Lutzoni F."/>
            <person name="Magnuson J."/>
            <person name="Mondo S."/>
            <person name="Nolan M."/>
            <person name="Ohm R."/>
            <person name="Pangilinan J."/>
            <person name="Park H.-J."/>
            <person name="Ramirez L."/>
            <person name="Alfaro M."/>
            <person name="Sun H."/>
            <person name="Tritt A."/>
            <person name="Yoshinaga Y."/>
            <person name="Zwiers L.-H."/>
            <person name="Turgeon B.G."/>
            <person name="Goodwin S.B."/>
            <person name="Spatafora J.W."/>
            <person name="Crous P.W."/>
            <person name="Grigoriev I.V."/>
        </authorList>
    </citation>
    <scope>NUCLEOTIDE SEQUENCE</scope>
    <source>
        <strain evidence="4">CBS 342.82</strain>
    </source>
</reference>
<reference evidence="4" key="3">
    <citation type="submission" date="2025-08" db="UniProtKB">
        <authorList>
            <consortium name="RefSeq"/>
        </authorList>
    </citation>
    <scope>IDENTIFICATION</scope>
    <source>
        <strain evidence="4">CBS 342.82</strain>
    </source>
</reference>
<dbReference type="InterPro" id="IPR050863">
    <property type="entry name" value="CenT-Element_Derived"/>
</dbReference>
<dbReference type="OrthoDB" id="4357141at2759"/>
<dbReference type="InterPro" id="IPR036397">
    <property type="entry name" value="RNaseH_sf"/>
</dbReference>
<protein>
    <submittedName>
        <fullName evidence="4">DDE-domain-containing protein</fullName>
    </submittedName>
</protein>
<gene>
    <name evidence="4" type="ORF">K489DRAFT_390139</name>
</gene>
<proteinExistence type="predicted"/>
<dbReference type="GO" id="GO:0005634">
    <property type="term" value="C:nucleus"/>
    <property type="evidence" value="ECO:0007669"/>
    <property type="project" value="TreeGrafter"/>
</dbReference>
<evidence type="ECO:0000256" key="1">
    <source>
        <dbReference type="SAM" id="MobiDB-lite"/>
    </source>
</evidence>
<dbReference type="PANTHER" id="PTHR19303">
    <property type="entry name" value="TRANSPOSON"/>
    <property type="match status" value="1"/>
</dbReference>
<evidence type="ECO:0000313" key="3">
    <source>
        <dbReference type="Proteomes" id="UP000504637"/>
    </source>
</evidence>
<dbReference type="GO" id="GO:0003677">
    <property type="term" value="F:DNA binding"/>
    <property type="evidence" value="ECO:0007669"/>
    <property type="project" value="TreeGrafter"/>
</dbReference>
<evidence type="ECO:0000259" key="2">
    <source>
        <dbReference type="Pfam" id="PF03184"/>
    </source>
</evidence>
<dbReference type="InterPro" id="IPR004875">
    <property type="entry name" value="DDE_SF_endonuclease_dom"/>
</dbReference>
<sequence length="387" mass="43341">MDETGVMLSILGSVKVLVGRDDTRAYRGAQVKRTTVTAIECISADERCLSPMIIWPAATHRSNWTTFPTPGWHYAYSESGYTDSQISFEWLRQVFDPQTRDRANGQPRVLICDGFGTHETLDILEFCFAHNIILCRLPSHTSHKLQPCDVAVFAPLKAAYRDNVECIERGGHFTYLYGPARERAFTKRNISAGWSKTGLFPFNPDRVLRDLPQPVCEADHPTMVPVVETSLPPIPVTPVTPVSAESVVALQNLIIGQDAQSLNATSKESLERHVANSMQRHRIDLLLKTNDEAKPRRAGRSVVLGKARVMSYDDLVEARKKRAEKDALKEHKRGGRRNKRQDGDTVSAAIVAPTINLSLRDDRAVMEPGWDGEREDSAWCAPIAYMY</sequence>
<dbReference type="Pfam" id="PF03184">
    <property type="entry name" value="DDE_1"/>
    <property type="match status" value="1"/>
</dbReference>
<dbReference type="AlphaFoldDB" id="A0A6J3LYC6"/>
<name>A0A6J3LYC6_9PEZI</name>
<organism evidence="4">
    <name type="scientific">Dissoconium aciculare CBS 342.82</name>
    <dbReference type="NCBI Taxonomy" id="1314786"/>
    <lineage>
        <taxon>Eukaryota</taxon>
        <taxon>Fungi</taxon>
        <taxon>Dikarya</taxon>
        <taxon>Ascomycota</taxon>
        <taxon>Pezizomycotina</taxon>
        <taxon>Dothideomycetes</taxon>
        <taxon>Dothideomycetidae</taxon>
        <taxon>Mycosphaerellales</taxon>
        <taxon>Dissoconiaceae</taxon>
        <taxon>Dissoconium</taxon>
    </lineage>
</organism>
<dbReference type="Proteomes" id="UP000504637">
    <property type="component" value="Unplaced"/>
</dbReference>
<feature type="domain" description="DDE-1" evidence="2">
    <location>
        <begin position="33"/>
        <end position="164"/>
    </location>
</feature>
<feature type="region of interest" description="Disordered" evidence="1">
    <location>
        <begin position="324"/>
        <end position="347"/>
    </location>
</feature>
<dbReference type="Gene3D" id="3.30.420.10">
    <property type="entry name" value="Ribonuclease H-like superfamily/Ribonuclease H"/>
    <property type="match status" value="1"/>
</dbReference>
<dbReference type="GeneID" id="54364373"/>
<feature type="compositionally biased region" description="Basic residues" evidence="1">
    <location>
        <begin position="330"/>
        <end position="339"/>
    </location>
</feature>
<dbReference type="RefSeq" id="XP_033457802.1">
    <property type="nucleotide sequence ID" value="XM_033606573.1"/>
</dbReference>
<evidence type="ECO:0000313" key="4">
    <source>
        <dbReference type="RefSeq" id="XP_033457802.1"/>
    </source>
</evidence>
<dbReference type="PANTHER" id="PTHR19303:SF74">
    <property type="entry name" value="POGO TRANSPOSABLE ELEMENT WITH KRAB DOMAIN"/>
    <property type="match status" value="1"/>
</dbReference>